<organism evidence="1">
    <name type="scientific">Oxalobacter aliiformigenes</name>
    <dbReference type="NCBI Taxonomy" id="2946593"/>
    <lineage>
        <taxon>Bacteria</taxon>
        <taxon>Pseudomonadati</taxon>
        <taxon>Pseudomonadota</taxon>
        <taxon>Betaproteobacteria</taxon>
        <taxon>Burkholderiales</taxon>
        <taxon>Oxalobacteraceae</taxon>
        <taxon>Oxalobacter</taxon>
    </lineage>
</organism>
<dbReference type="AlphaFoldDB" id="A0A9E9LIJ3"/>
<reference evidence="2" key="1">
    <citation type="journal article" date="2022" name="Front. Microbiol.">
        <title>New perspectives on an old grouping: The genomic and phenotypic variability of Oxalobacter formigenes and the implications for calcium oxalate stone prevention.</title>
        <authorList>
            <person name="Chmiel J.A."/>
            <person name="Carr C."/>
            <person name="Stuivenberg G.A."/>
            <person name="Venema R."/>
            <person name="Chanyi R.M."/>
            <person name="Al K.F."/>
            <person name="Giguere D."/>
            <person name="Say H."/>
            <person name="Akouris P.P."/>
            <person name="Dominguez Romero S.A."/>
            <person name="Kwong A."/>
            <person name="Tai V."/>
            <person name="Koval S.F."/>
            <person name="Razvi H."/>
            <person name="Bjazevic J."/>
            <person name="Burton J.P."/>
        </authorList>
    </citation>
    <scope>NUCLEOTIDE SEQUENCE</scope>
    <source>
        <strain evidence="2">HOxNP-1</strain>
    </source>
</reference>
<reference evidence="1" key="2">
    <citation type="journal article" date="2022" name="Front. Microbiol.">
        <title>New perspectives on an old grouping: The genomic and phenotypic variability of Oxalobacter formigenes and the implications for calcium oxalate stone prevention.</title>
        <authorList>
            <person name="Chmiel J.A."/>
            <person name="Carr C."/>
            <person name="Stuivenberg G.A."/>
            <person name="Venema R."/>
            <person name="Chanyi R.M."/>
            <person name="Al K.F."/>
            <person name="Giguere D."/>
            <person name="Say H."/>
            <person name="Akouris P.P."/>
            <person name="Dominguez Romero S.A."/>
            <person name="Kwong A."/>
            <person name="Tai V."/>
            <person name="Koval S.F."/>
            <person name="Razvi H."/>
            <person name="Bjazevic J."/>
            <person name="Burton J.P."/>
        </authorList>
    </citation>
    <scope>NUCLEOTIDE SEQUENCE</scope>
    <source>
        <strain evidence="1">OxK</strain>
    </source>
</reference>
<dbReference type="EMBL" id="CP098251">
    <property type="protein sequence ID" value="WAV91681.1"/>
    <property type="molecule type" value="Genomic_DNA"/>
</dbReference>
<sequence length="119" mass="13615">MLGSTEYPWLSKNSKYGQGFRLSRTYVDDGFGYGSMPDIFSQMELEPAVIQAVREKYSWLVILDECIAEFGSAQKNTIEEFADCTGFADVCWWISVDDPAKWLGDMQKTIQRLYDASKQ</sequence>
<gene>
    <name evidence="2" type="ORF">NB645_01580</name>
    <name evidence="1" type="ORF">NB646_02695</name>
</gene>
<dbReference type="Proteomes" id="UP001164794">
    <property type="component" value="Chromosome"/>
</dbReference>
<dbReference type="EMBL" id="CP098248">
    <property type="protein sequence ID" value="WAV97467.1"/>
    <property type="molecule type" value="Genomic_DNA"/>
</dbReference>
<dbReference type="Proteomes" id="UP001164819">
    <property type="component" value="Chromosome"/>
</dbReference>
<keyword evidence="3" id="KW-1185">Reference proteome</keyword>
<evidence type="ECO:0000313" key="1">
    <source>
        <dbReference type="EMBL" id="WAV91681.1"/>
    </source>
</evidence>
<evidence type="ECO:0000313" key="3">
    <source>
        <dbReference type="Proteomes" id="UP001164794"/>
    </source>
</evidence>
<accession>A0A9E9LIJ3</accession>
<dbReference type="RefSeq" id="WP_269264940.1">
    <property type="nucleotide sequence ID" value="NZ_CP098248.1"/>
</dbReference>
<evidence type="ECO:0000313" key="2">
    <source>
        <dbReference type="EMBL" id="WAV97467.1"/>
    </source>
</evidence>
<name>A0A9E9LIJ3_9BURK</name>
<proteinExistence type="predicted"/>
<protein>
    <submittedName>
        <fullName evidence="1">Uncharacterized protein</fullName>
    </submittedName>
</protein>